<reference evidence="1" key="1">
    <citation type="submission" date="2023-06" db="EMBL/GenBank/DDBJ databases">
        <title>Genome-scale phylogeny and comparative genomics of the fungal order Sordariales.</title>
        <authorList>
            <consortium name="Lawrence Berkeley National Laboratory"/>
            <person name="Hensen N."/>
            <person name="Bonometti L."/>
            <person name="Westerberg I."/>
            <person name="Brannstrom I.O."/>
            <person name="Guillou S."/>
            <person name="Cros-Aarteil S."/>
            <person name="Calhoun S."/>
            <person name="Haridas S."/>
            <person name="Kuo A."/>
            <person name="Mondo S."/>
            <person name="Pangilinan J."/>
            <person name="Riley R."/>
            <person name="LaButti K."/>
            <person name="Andreopoulos B."/>
            <person name="Lipzen A."/>
            <person name="Chen C."/>
            <person name="Yanf M."/>
            <person name="Daum C."/>
            <person name="Ng V."/>
            <person name="Clum A."/>
            <person name="Steindorff A."/>
            <person name="Ohm R."/>
            <person name="Martin F."/>
            <person name="Silar P."/>
            <person name="Natvig D."/>
            <person name="Lalanne C."/>
            <person name="Gautier V."/>
            <person name="Ament-velasquez S.L."/>
            <person name="Kruys A."/>
            <person name="Hutchinson M.I."/>
            <person name="Powell A.J."/>
            <person name="Barry K."/>
            <person name="Miller A.N."/>
            <person name="Grigoriev I.V."/>
            <person name="Debuchy R."/>
            <person name="Gladieux P."/>
            <person name="Thoren M.H."/>
            <person name="Johannesson H."/>
        </authorList>
    </citation>
    <scope>NUCLEOTIDE SEQUENCE</scope>
    <source>
        <strain evidence="1">SMH2392-1A</strain>
    </source>
</reference>
<dbReference type="GeneID" id="85317565"/>
<dbReference type="AlphaFoldDB" id="A0AA40E9S5"/>
<dbReference type="RefSeq" id="XP_060302516.1">
    <property type="nucleotide sequence ID" value="XM_060434295.1"/>
</dbReference>
<dbReference type="Proteomes" id="UP001172101">
    <property type="component" value="Unassembled WGS sequence"/>
</dbReference>
<organism evidence="1 2">
    <name type="scientific">Lasiosphaeria miniovina</name>
    <dbReference type="NCBI Taxonomy" id="1954250"/>
    <lineage>
        <taxon>Eukaryota</taxon>
        <taxon>Fungi</taxon>
        <taxon>Dikarya</taxon>
        <taxon>Ascomycota</taxon>
        <taxon>Pezizomycotina</taxon>
        <taxon>Sordariomycetes</taxon>
        <taxon>Sordariomycetidae</taxon>
        <taxon>Sordariales</taxon>
        <taxon>Lasiosphaeriaceae</taxon>
        <taxon>Lasiosphaeria</taxon>
    </lineage>
</organism>
<dbReference type="EMBL" id="JAUIRO010000001">
    <property type="protein sequence ID" value="KAK0733639.1"/>
    <property type="molecule type" value="Genomic_DNA"/>
</dbReference>
<accession>A0AA40E9S5</accession>
<proteinExistence type="predicted"/>
<keyword evidence="2" id="KW-1185">Reference proteome</keyword>
<name>A0AA40E9S5_9PEZI</name>
<evidence type="ECO:0000313" key="1">
    <source>
        <dbReference type="EMBL" id="KAK0733639.1"/>
    </source>
</evidence>
<evidence type="ECO:0000313" key="2">
    <source>
        <dbReference type="Proteomes" id="UP001172101"/>
    </source>
</evidence>
<sequence length="111" mass="11803">MVYIYIGGPINSVPLSRGPVFRDPGPLGQVPESRVLMARDPGTPLIGWNQTGCAPLPCISSGIRNTACLTEWPCKLVTTSFPSTTYCMALPKHDIHLAALACMFAGSAKQA</sequence>
<comment type="caution">
    <text evidence="1">The sequence shown here is derived from an EMBL/GenBank/DDBJ whole genome shotgun (WGS) entry which is preliminary data.</text>
</comment>
<gene>
    <name evidence="1" type="ORF">B0T26DRAFT_30702</name>
</gene>
<protein>
    <submittedName>
        <fullName evidence="1">Uncharacterized protein</fullName>
    </submittedName>
</protein>